<comment type="caution">
    <text evidence="3">The sequence shown here is derived from an EMBL/GenBank/DDBJ whole genome shotgun (WGS) entry which is preliminary data.</text>
</comment>
<organism evidence="3 4">
    <name type="scientific">Actinomadura rugatobispora</name>
    <dbReference type="NCBI Taxonomy" id="1994"/>
    <lineage>
        <taxon>Bacteria</taxon>
        <taxon>Bacillati</taxon>
        <taxon>Actinomycetota</taxon>
        <taxon>Actinomycetes</taxon>
        <taxon>Streptosporangiales</taxon>
        <taxon>Thermomonosporaceae</taxon>
        <taxon>Actinomadura</taxon>
    </lineage>
</organism>
<dbReference type="SUPFAM" id="SSF48264">
    <property type="entry name" value="Cytochrome P450"/>
    <property type="match status" value="1"/>
</dbReference>
<protein>
    <submittedName>
        <fullName evidence="3">Cytochrome P450</fullName>
    </submittedName>
</protein>
<dbReference type="Gene3D" id="1.10.630.10">
    <property type="entry name" value="Cytochrome P450"/>
    <property type="match status" value="1"/>
</dbReference>
<accession>A0ABW0ZWL2</accession>
<dbReference type="InterPro" id="IPR017972">
    <property type="entry name" value="Cyt_P450_CS"/>
</dbReference>
<sequence length="228" mass="24681">MVTDPLLARQVLADHACFSMVGEGGVGHMWAQFFGEEMAQFFGGARHTEVRTKARDLFTEDGARGLATLLAIAGTETGASGTSRTVALLHDTGQQHALLADPGLMDNAVREGLRMSTPAPVIGRHVARDATVGGRRLRAGERVLLLTYLATTRVGPFDIGRDYVPETRQLWFGGGRHLCLGAAVARVQIARMLQNLLSQGRPYRIVARRAATRVLVPTYASLQVRLVP</sequence>
<dbReference type="EMBL" id="JBHSON010000017">
    <property type="protein sequence ID" value="MFC5746893.1"/>
    <property type="molecule type" value="Genomic_DNA"/>
</dbReference>
<dbReference type="Proteomes" id="UP001596074">
    <property type="component" value="Unassembled WGS sequence"/>
</dbReference>
<keyword evidence="2" id="KW-0503">Monooxygenase</keyword>
<evidence type="ECO:0000313" key="4">
    <source>
        <dbReference type="Proteomes" id="UP001596074"/>
    </source>
</evidence>
<dbReference type="PANTHER" id="PTHR46696">
    <property type="entry name" value="P450, PUTATIVE (EUROFUNG)-RELATED"/>
    <property type="match status" value="1"/>
</dbReference>
<reference evidence="4" key="1">
    <citation type="journal article" date="2019" name="Int. J. Syst. Evol. Microbiol.">
        <title>The Global Catalogue of Microorganisms (GCM) 10K type strain sequencing project: providing services to taxonomists for standard genome sequencing and annotation.</title>
        <authorList>
            <consortium name="The Broad Institute Genomics Platform"/>
            <consortium name="The Broad Institute Genome Sequencing Center for Infectious Disease"/>
            <person name="Wu L."/>
            <person name="Ma J."/>
        </authorList>
    </citation>
    <scope>NUCLEOTIDE SEQUENCE [LARGE SCALE GENOMIC DNA]</scope>
    <source>
        <strain evidence="4">KCTC 42087</strain>
    </source>
</reference>
<keyword evidence="2" id="KW-0560">Oxidoreductase</keyword>
<proteinExistence type="inferred from homology"/>
<name>A0ABW0ZWL2_9ACTN</name>
<comment type="similarity">
    <text evidence="1 2">Belongs to the cytochrome P450 family.</text>
</comment>
<keyword evidence="2" id="KW-0408">Iron</keyword>
<dbReference type="RefSeq" id="WP_378282510.1">
    <property type="nucleotide sequence ID" value="NZ_JBHSON010000017.1"/>
</dbReference>
<dbReference type="InterPro" id="IPR036396">
    <property type="entry name" value="Cyt_P450_sf"/>
</dbReference>
<evidence type="ECO:0000256" key="1">
    <source>
        <dbReference type="ARBA" id="ARBA00010617"/>
    </source>
</evidence>
<dbReference type="PROSITE" id="PS00086">
    <property type="entry name" value="CYTOCHROME_P450"/>
    <property type="match status" value="1"/>
</dbReference>
<evidence type="ECO:0000256" key="2">
    <source>
        <dbReference type="RuleBase" id="RU000461"/>
    </source>
</evidence>
<evidence type="ECO:0000313" key="3">
    <source>
        <dbReference type="EMBL" id="MFC5746893.1"/>
    </source>
</evidence>
<dbReference type="InterPro" id="IPR002397">
    <property type="entry name" value="Cyt_P450_B"/>
</dbReference>
<gene>
    <name evidence="3" type="ORF">ACFPZN_14800</name>
</gene>
<dbReference type="PANTHER" id="PTHR46696:SF1">
    <property type="entry name" value="CYTOCHROME P450 YJIB-RELATED"/>
    <property type="match status" value="1"/>
</dbReference>
<dbReference type="PRINTS" id="PR00359">
    <property type="entry name" value="BP450"/>
</dbReference>
<keyword evidence="2" id="KW-0479">Metal-binding</keyword>
<keyword evidence="4" id="KW-1185">Reference proteome</keyword>
<dbReference type="Pfam" id="PF00067">
    <property type="entry name" value="p450"/>
    <property type="match status" value="1"/>
</dbReference>
<dbReference type="InterPro" id="IPR001128">
    <property type="entry name" value="Cyt_P450"/>
</dbReference>
<keyword evidence="2" id="KW-0349">Heme</keyword>